<evidence type="ECO:0000259" key="2">
    <source>
        <dbReference type="Pfam" id="PF13672"/>
    </source>
</evidence>
<gene>
    <name evidence="3" type="ORF">ACFO4E_22050</name>
</gene>
<reference evidence="4" key="1">
    <citation type="journal article" date="2019" name="Int. J. Syst. Evol. Microbiol.">
        <title>The Global Catalogue of Microorganisms (GCM) 10K type strain sequencing project: providing services to taxonomists for standard genome sequencing and annotation.</title>
        <authorList>
            <consortium name="The Broad Institute Genomics Platform"/>
            <consortium name="The Broad Institute Genome Sequencing Center for Infectious Disease"/>
            <person name="Wu L."/>
            <person name="Ma J."/>
        </authorList>
    </citation>
    <scope>NUCLEOTIDE SEQUENCE [LARGE SCALE GENOMIC DNA]</scope>
    <source>
        <strain evidence="4">XZYJ18</strain>
    </source>
</reference>
<comment type="caution">
    <text evidence="3">The sequence shown here is derived from an EMBL/GenBank/DDBJ whole genome shotgun (WGS) entry which is preliminary data.</text>
</comment>
<dbReference type="InterPro" id="IPR001932">
    <property type="entry name" value="PPM-type_phosphatase-like_dom"/>
</dbReference>
<dbReference type="Pfam" id="PF13672">
    <property type="entry name" value="PP2C_2"/>
    <property type="match status" value="1"/>
</dbReference>
<name>A0ABV9E1S0_9ACTN</name>
<evidence type="ECO:0000313" key="3">
    <source>
        <dbReference type="EMBL" id="MFC4564549.1"/>
    </source>
</evidence>
<keyword evidence="4" id="KW-1185">Reference proteome</keyword>
<proteinExistence type="predicted"/>
<organism evidence="3 4">
    <name type="scientific">Nocardiopsis mangrovi</name>
    <dbReference type="NCBI Taxonomy" id="1179818"/>
    <lineage>
        <taxon>Bacteria</taxon>
        <taxon>Bacillati</taxon>
        <taxon>Actinomycetota</taxon>
        <taxon>Actinomycetes</taxon>
        <taxon>Streptosporangiales</taxon>
        <taxon>Nocardiopsidaceae</taxon>
        <taxon>Nocardiopsis</taxon>
    </lineage>
</organism>
<dbReference type="InterPro" id="IPR036457">
    <property type="entry name" value="PPM-type-like_dom_sf"/>
</dbReference>
<dbReference type="RefSeq" id="WP_378577800.1">
    <property type="nucleotide sequence ID" value="NZ_JBHSFQ010000025.1"/>
</dbReference>
<dbReference type="Proteomes" id="UP001595923">
    <property type="component" value="Unassembled WGS sequence"/>
</dbReference>
<protein>
    <submittedName>
        <fullName evidence="3">Protein phosphatase 2C domain-containing protein</fullName>
    </submittedName>
</protein>
<dbReference type="Gene3D" id="3.60.40.10">
    <property type="entry name" value="PPM-type phosphatase domain"/>
    <property type="match status" value="1"/>
</dbReference>
<feature type="compositionally biased region" description="Basic and acidic residues" evidence="1">
    <location>
        <begin position="239"/>
        <end position="249"/>
    </location>
</feature>
<evidence type="ECO:0000313" key="4">
    <source>
        <dbReference type="Proteomes" id="UP001595923"/>
    </source>
</evidence>
<dbReference type="SUPFAM" id="SSF81606">
    <property type="entry name" value="PP2C-like"/>
    <property type="match status" value="1"/>
</dbReference>
<evidence type="ECO:0000256" key="1">
    <source>
        <dbReference type="SAM" id="MobiDB-lite"/>
    </source>
</evidence>
<feature type="domain" description="PPM-type phosphatase" evidence="2">
    <location>
        <begin position="6"/>
        <end position="219"/>
    </location>
</feature>
<accession>A0ABV9E1S0</accession>
<dbReference type="EMBL" id="JBHSFQ010000025">
    <property type="protein sequence ID" value="MFC4564549.1"/>
    <property type="molecule type" value="Genomic_DNA"/>
</dbReference>
<feature type="region of interest" description="Disordered" evidence="1">
    <location>
        <begin position="239"/>
        <end position="261"/>
    </location>
</feature>
<sequence>MRYASEQGQGAVNEDAVAAGTGWAFVLDGATAPPGVDSGCRHGVRWLVDRLTQGLTAELTADDAHRVPLQDVLAAAIQRTRAAHGPGCDLGDPDGPSATAAVVRATGDGLDHLVLGDCTVLLPHADDSADGPAPSSVTAVTDDRLERLPGGRPYSRALVRAARNTAGGFWVAGASVEAAAHAVCGRAPTSRRRFALLTDGCARLVTDYGATWADAWALLESGGPEALIAAVRSAELDRPARGTKRHDDATAVVGAFDPPPL</sequence>